<dbReference type="AlphaFoldDB" id="A0A812M8U5"/>
<sequence length="160" mass="18290">MIRVLCLWLAERLEGNDRLQAPSKLSTELVGPRFFTDAKAADGRAWVGGFLEVVEGCDTKRVIAALELLATLIAVKLWVPVTPIMELTEELARKNSQLELSWLSRDHNQLADDLTNEKFDMFDSSFRIPLKGEELEWKVLDKLLRHSDSFYKEVKTRKAS</sequence>
<name>A0A812M8U5_SYMPI</name>
<keyword evidence="2" id="KW-1185">Reference proteome</keyword>
<dbReference type="OrthoDB" id="448351at2759"/>
<reference evidence="1" key="1">
    <citation type="submission" date="2021-02" db="EMBL/GenBank/DDBJ databases">
        <authorList>
            <person name="Dougan E. K."/>
            <person name="Rhodes N."/>
            <person name="Thang M."/>
            <person name="Chan C."/>
        </authorList>
    </citation>
    <scope>NUCLEOTIDE SEQUENCE</scope>
</reference>
<feature type="non-terminal residue" evidence="1">
    <location>
        <position position="160"/>
    </location>
</feature>
<dbReference type="EMBL" id="CAJNIZ010007795">
    <property type="protein sequence ID" value="CAE7261317.1"/>
    <property type="molecule type" value="Genomic_DNA"/>
</dbReference>
<accession>A0A812M8U5</accession>
<proteinExistence type="predicted"/>
<dbReference type="Proteomes" id="UP000649617">
    <property type="component" value="Unassembled WGS sequence"/>
</dbReference>
<organism evidence="1 2">
    <name type="scientific">Symbiodinium pilosum</name>
    <name type="common">Dinoflagellate</name>
    <dbReference type="NCBI Taxonomy" id="2952"/>
    <lineage>
        <taxon>Eukaryota</taxon>
        <taxon>Sar</taxon>
        <taxon>Alveolata</taxon>
        <taxon>Dinophyceae</taxon>
        <taxon>Suessiales</taxon>
        <taxon>Symbiodiniaceae</taxon>
        <taxon>Symbiodinium</taxon>
    </lineage>
</organism>
<evidence type="ECO:0000313" key="1">
    <source>
        <dbReference type="EMBL" id="CAE7261317.1"/>
    </source>
</evidence>
<comment type="caution">
    <text evidence="1">The sequence shown here is derived from an EMBL/GenBank/DDBJ whole genome shotgun (WGS) entry which is preliminary data.</text>
</comment>
<evidence type="ECO:0000313" key="2">
    <source>
        <dbReference type="Proteomes" id="UP000649617"/>
    </source>
</evidence>
<gene>
    <name evidence="1" type="ORF">SPIL2461_LOCUS5486</name>
</gene>
<protein>
    <submittedName>
        <fullName evidence="1">Uncharacterized protein</fullName>
    </submittedName>
</protein>